<comment type="caution">
    <text evidence="2">The sequence shown here is derived from an EMBL/GenBank/DDBJ whole genome shotgun (WGS) entry which is preliminary data.</text>
</comment>
<sequence>MSQGSRLPWHPGRAATYWLDSGEFVGHAGELHPKVCETLGLPARSVAFEVLLDPLIAASEGVIAVATPVSQQVLAKEDFAFVVASDVAAGDLAGVVKHAGGDLVEDATVFDVFTGEQIGEGKKSVAINVRLRAADHTLSADEVLAVREAIIAAASEKFEAVLR</sequence>
<evidence type="ECO:0000313" key="2">
    <source>
        <dbReference type="EMBL" id="GMA37232.1"/>
    </source>
</evidence>
<dbReference type="SMART" id="SM00896">
    <property type="entry name" value="FDX-ACB"/>
    <property type="match status" value="1"/>
</dbReference>
<proteinExistence type="predicted"/>
<evidence type="ECO:0000259" key="1">
    <source>
        <dbReference type="PROSITE" id="PS51447"/>
    </source>
</evidence>
<dbReference type="Pfam" id="PF03147">
    <property type="entry name" value="FDX-ACB"/>
    <property type="match status" value="1"/>
</dbReference>
<dbReference type="PROSITE" id="PS51447">
    <property type="entry name" value="FDX_ACB"/>
    <property type="match status" value="1"/>
</dbReference>
<dbReference type="SUPFAM" id="SSF54991">
    <property type="entry name" value="Anticodon-binding domain of PheRS"/>
    <property type="match status" value="1"/>
</dbReference>
<keyword evidence="3" id="KW-1185">Reference proteome</keyword>
<protein>
    <recommendedName>
        <fullName evidence="1">FDX-ACB domain-containing protein</fullName>
    </recommendedName>
</protein>
<dbReference type="Proteomes" id="UP001157125">
    <property type="component" value="Unassembled WGS sequence"/>
</dbReference>
<dbReference type="RefSeq" id="WP_348523664.1">
    <property type="nucleotide sequence ID" value="NZ_BSUN01000001.1"/>
</dbReference>
<dbReference type="Gene3D" id="3.30.930.10">
    <property type="entry name" value="Bira Bifunctional Protein, Domain 2"/>
    <property type="match status" value="1"/>
</dbReference>
<feature type="domain" description="FDX-ACB" evidence="1">
    <location>
        <begin position="70"/>
        <end position="163"/>
    </location>
</feature>
<evidence type="ECO:0000313" key="3">
    <source>
        <dbReference type="Proteomes" id="UP001157125"/>
    </source>
</evidence>
<dbReference type="Gene3D" id="3.30.70.380">
    <property type="entry name" value="Ferrodoxin-fold anticodon-binding domain"/>
    <property type="match status" value="1"/>
</dbReference>
<dbReference type="Pfam" id="PF17759">
    <property type="entry name" value="tRNA_synthFbeta"/>
    <property type="match status" value="1"/>
</dbReference>
<dbReference type="InterPro" id="IPR036690">
    <property type="entry name" value="Fdx_antiC-bd_sf"/>
</dbReference>
<dbReference type="InterPro" id="IPR041616">
    <property type="entry name" value="PheRS_beta_core"/>
</dbReference>
<dbReference type="EMBL" id="BSUN01000001">
    <property type="protein sequence ID" value="GMA37232.1"/>
    <property type="molecule type" value="Genomic_DNA"/>
</dbReference>
<reference evidence="3" key="1">
    <citation type="journal article" date="2019" name="Int. J. Syst. Evol. Microbiol.">
        <title>The Global Catalogue of Microorganisms (GCM) 10K type strain sequencing project: providing services to taxonomists for standard genome sequencing and annotation.</title>
        <authorList>
            <consortium name="The Broad Institute Genomics Platform"/>
            <consortium name="The Broad Institute Genome Sequencing Center for Infectious Disease"/>
            <person name="Wu L."/>
            <person name="Ma J."/>
        </authorList>
    </citation>
    <scope>NUCLEOTIDE SEQUENCE [LARGE SCALE GENOMIC DNA]</scope>
    <source>
        <strain evidence="3">NBRC 112299</strain>
    </source>
</reference>
<gene>
    <name evidence="2" type="ORF">GCM10025876_34360</name>
</gene>
<dbReference type="SUPFAM" id="SSF55681">
    <property type="entry name" value="Class II aaRS and biotin synthetases"/>
    <property type="match status" value="1"/>
</dbReference>
<dbReference type="InterPro" id="IPR045864">
    <property type="entry name" value="aa-tRNA-synth_II/BPL/LPL"/>
</dbReference>
<name>A0ABQ6IJA4_9MICO</name>
<organism evidence="2 3">
    <name type="scientific">Demequina litorisediminis</name>
    <dbReference type="NCBI Taxonomy" id="1849022"/>
    <lineage>
        <taxon>Bacteria</taxon>
        <taxon>Bacillati</taxon>
        <taxon>Actinomycetota</taxon>
        <taxon>Actinomycetes</taxon>
        <taxon>Micrococcales</taxon>
        <taxon>Demequinaceae</taxon>
        <taxon>Demequina</taxon>
    </lineage>
</organism>
<dbReference type="InterPro" id="IPR005121">
    <property type="entry name" value="Fdx_antiC-bd"/>
</dbReference>
<accession>A0ABQ6IJA4</accession>